<evidence type="ECO:0000259" key="6">
    <source>
        <dbReference type="Pfam" id="PF03469"/>
    </source>
</evidence>
<dbReference type="Pfam" id="PF03469">
    <property type="entry name" value="XH"/>
    <property type="match status" value="1"/>
</dbReference>
<feature type="coiled-coil region" evidence="3">
    <location>
        <begin position="451"/>
        <end position="492"/>
    </location>
</feature>
<organism evidence="8 9">
    <name type="scientific">Cannabis sativa</name>
    <name type="common">Hemp</name>
    <name type="synonym">Marijuana</name>
    <dbReference type="NCBI Taxonomy" id="3483"/>
    <lineage>
        <taxon>Eukaryota</taxon>
        <taxon>Viridiplantae</taxon>
        <taxon>Streptophyta</taxon>
        <taxon>Embryophyta</taxon>
        <taxon>Tracheophyta</taxon>
        <taxon>Spermatophyta</taxon>
        <taxon>Magnoliopsida</taxon>
        <taxon>eudicotyledons</taxon>
        <taxon>Gunneridae</taxon>
        <taxon>Pentapetalae</taxon>
        <taxon>rosids</taxon>
        <taxon>fabids</taxon>
        <taxon>Rosales</taxon>
        <taxon>Cannabaceae</taxon>
        <taxon>Cannabis</taxon>
    </lineage>
</organism>
<gene>
    <name evidence="8" type="ORF">G4B88_030228</name>
</gene>
<evidence type="ECO:0000313" key="8">
    <source>
        <dbReference type="EMBL" id="KAF4372679.1"/>
    </source>
</evidence>
<dbReference type="Pfam" id="PF03468">
    <property type="entry name" value="XS"/>
    <property type="match status" value="1"/>
</dbReference>
<feature type="domain" description="Zinc finger-XS" evidence="7">
    <location>
        <begin position="46"/>
        <end position="89"/>
    </location>
</feature>
<protein>
    <recommendedName>
        <fullName evidence="10">Protein INVOLVED IN DE NOVO 2</fullName>
    </recommendedName>
</protein>
<dbReference type="Proteomes" id="UP000583929">
    <property type="component" value="Unassembled WGS sequence"/>
</dbReference>
<dbReference type="InterPro" id="IPR005379">
    <property type="entry name" value="FDM1-5/IDN2_XH"/>
</dbReference>
<reference evidence="8 9" key="1">
    <citation type="journal article" date="2020" name="bioRxiv">
        <title>Sequence and annotation of 42 cannabis genomes reveals extensive copy number variation in cannabinoid synthesis and pathogen resistance genes.</title>
        <authorList>
            <person name="Mckernan K.J."/>
            <person name="Helbert Y."/>
            <person name="Kane L.T."/>
            <person name="Ebling H."/>
            <person name="Zhang L."/>
            <person name="Liu B."/>
            <person name="Eaton Z."/>
            <person name="Mclaughlin S."/>
            <person name="Kingan S."/>
            <person name="Baybayan P."/>
            <person name="Concepcion G."/>
            <person name="Jordan M."/>
            <person name="Riva A."/>
            <person name="Barbazuk W."/>
            <person name="Harkins T."/>
        </authorList>
    </citation>
    <scope>NUCLEOTIDE SEQUENCE [LARGE SCALE GENOMIC DNA]</scope>
    <source>
        <strain evidence="9">cv. Jamaican Lion 4</strain>
        <tissue evidence="8">Leaf</tissue>
    </source>
</reference>
<evidence type="ECO:0008006" key="10">
    <source>
        <dbReference type="Google" id="ProtNLM"/>
    </source>
</evidence>
<dbReference type="CDD" id="cd12266">
    <property type="entry name" value="RRM_like_XS"/>
    <property type="match status" value="1"/>
</dbReference>
<dbReference type="InterPro" id="IPR045177">
    <property type="entry name" value="FDM1-5/IDN2"/>
</dbReference>
<dbReference type="PANTHER" id="PTHR21596:SF65">
    <property type="entry name" value="PROTEIN INVOLVED IN DE NOVO 2-RELATED"/>
    <property type="match status" value="1"/>
</dbReference>
<proteinExistence type="predicted"/>
<dbReference type="Pfam" id="PF03470">
    <property type="entry name" value="zf-XS"/>
    <property type="match status" value="1"/>
</dbReference>
<evidence type="ECO:0000259" key="5">
    <source>
        <dbReference type="Pfam" id="PF03468"/>
    </source>
</evidence>
<keyword evidence="1 3" id="KW-0175">Coiled coil</keyword>
<feature type="domain" description="Factor of DNA methylation 1-5/IDN2" evidence="6">
    <location>
        <begin position="509"/>
        <end position="638"/>
    </location>
</feature>
<dbReference type="InterPro" id="IPR038588">
    <property type="entry name" value="XS_domain_sf"/>
</dbReference>
<accession>A0A803P2R5</accession>
<dbReference type="Gene3D" id="3.30.70.2890">
    <property type="entry name" value="XS domain"/>
    <property type="match status" value="1"/>
</dbReference>
<evidence type="ECO:0000313" key="9">
    <source>
        <dbReference type="Proteomes" id="UP000583929"/>
    </source>
</evidence>
<keyword evidence="9" id="KW-1185">Reference proteome</keyword>
<dbReference type="OrthoDB" id="1892195at2759"/>
<feature type="coiled-coil region" evidence="3">
    <location>
        <begin position="286"/>
        <end position="353"/>
    </location>
</feature>
<comment type="caution">
    <text evidence="8">The sequence shown here is derived from an EMBL/GenBank/DDBJ whole genome shotgun (WGS) entry which is preliminary data.</text>
</comment>
<dbReference type="OMA" id="DCDHDEK"/>
<feature type="domain" description="XS" evidence="5">
    <location>
        <begin position="123"/>
        <end position="232"/>
    </location>
</feature>
<feature type="region of interest" description="Disordered" evidence="4">
    <location>
        <begin position="1"/>
        <end position="27"/>
    </location>
</feature>
<evidence type="ECO:0000256" key="2">
    <source>
        <dbReference type="ARBA" id="ARBA00023158"/>
    </source>
</evidence>
<evidence type="ECO:0000256" key="3">
    <source>
        <dbReference type="SAM" id="Coils"/>
    </source>
</evidence>
<dbReference type="AlphaFoldDB" id="A0A7J6FSB1"/>
<dbReference type="InterPro" id="IPR005381">
    <property type="entry name" value="Znf-XS_domain"/>
</dbReference>
<evidence type="ECO:0000259" key="7">
    <source>
        <dbReference type="Pfam" id="PF03470"/>
    </source>
</evidence>
<feature type="compositionally biased region" description="Acidic residues" evidence="4">
    <location>
        <begin position="8"/>
        <end position="21"/>
    </location>
</feature>
<evidence type="ECO:0000256" key="1">
    <source>
        <dbReference type="ARBA" id="ARBA00023054"/>
    </source>
</evidence>
<accession>A0A7J6FSB1</accession>
<sequence length="643" mass="74201">MGGSMNENSDDSEMSDGEVDEFVEKSYEDLKNGKHQVKLSDETFNCPYCPKKKKQGYHYKDILQHATGIGKSTSDKRSAQVKGSHLALAKFLETNLATGASPSNSKPTGQTAVDVNNCDNGVKFVWPWTGIVVNLPTRQADDGRYVGESGSKLRDELCRRGFNALRVRPLWNYRGHSGTALVEFNKGWPGLENALSFERAYESDKHGRKEWLADNDQKSGLYGWVAREEDYKLTNIVGEHLRKIGDLKTISDIMMEEDIKQSRLISNLTQIIEMKNEHKNEIRLKCAETTASLTLLEEEKDKLLQTYNEEIRKIQSSSRDHLQKIFNDHEKVKAQLESQKKELEFRRTELEKRDANNDIERKKLTEEIEKNAIKNSSLEMAALAQQKADENVTKLADDQKRKKEELHNRIIELEKKLDAKQALVLEIEGLRGKLNVMKHMGDDDLEVLGKVEAIHKVLREKEGEYEDLEALNQTLIIKERKCNDELQEARKEMISGLKELPGRALIGVKRMGELDSKPFLEAMKRKYNEEEAEDRAMELCSLWEEYLKDPDWHPFQVKLIDGNHQELINEEDEKLKGLKKELGDEVFKAVKSALVEINEYNPSGRYITSELWNYREGRRATLREGVEQMLKMWRSKKRLKEDE</sequence>
<keyword evidence="2" id="KW-0943">RNA-mediated gene silencing</keyword>
<dbReference type="GO" id="GO:0080188">
    <property type="term" value="P:gene silencing by siRNA-directed DNA methylation"/>
    <property type="evidence" value="ECO:0007669"/>
    <property type="project" value="InterPro"/>
</dbReference>
<dbReference type="InterPro" id="IPR005380">
    <property type="entry name" value="XS_domain"/>
</dbReference>
<feature type="coiled-coil region" evidence="3">
    <location>
        <begin position="396"/>
        <end position="423"/>
    </location>
</feature>
<dbReference type="EMBL" id="JAATIQ010000185">
    <property type="protein sequence ID" value="KAF4372679.1"/>
    <property type="molecule type" value="Genomic_DNA"/>
</dbReference>
<evidence type="ECO:0000256" key="4">
    <source>
        <dbReference type="SAM" id="MobiDB-lite"/>
    </source>
</evidence>
<dbReference type="PANTHER" id="PTHR21596">
    <property type="entry name" value="RIBONUCLEASE P SUBUNIT P38"/>
    <property type="match status" value="1"/>
</dbReference>
<name>A0A7J6FSB1_CANSA</name>